<dbReference type="InterPro" id="IPR032710">
    <property type="entry name" value="NTF2-like_dom_sf"/>
</dbReference>
<dbReference type="AlphaFoldDB" id="A0A1X1D6L9"/>
<evidence type="ECO:0000313" key="1">
    <source>
        <dbReference type="EMBL" id="ORM72220.1"/>
    </source>
</evidence>
<evidence type="ECO:0000313" key="2">
    <source>
        <dbReference type="Proteomes" id="UP000193558"/>
    </source>
</evidence>
<name>A0A1X1D6L9_9GAMM</name>
<organism evidence="1 2">
    <name type="scientific">Pantoea rwandensis</name>
    <dbReference type="NCBI Taxonomy" id="1076550"/>
    <lineage>
        <taxon>Bacteria</taxon>
        <taxon>Pseudomonadati</taxon>
        <taxon>Pseudomonadota</taxon>
        <taxon>Gammaproteobacteria</taxon>
        <taxon>Enterobacterales</taxon>
        <taxon>Erwiniaceae</taxon>
        <taxon>Pantoea</taxon>
    </lineage>
</organism>
<gene>
    <name evidence="1" type="ORF">HA51_03700</name>
</gene>
<dbReference type="EMBL" id="MLFR01000001">
    <property type="protein sequence ID" value="ORM72220.1"/>
    <property type="molecule type" value="Genomic_DNA"/>
</dbReference>
<sequence length="122" mass="13392">MTTAQLAPAGLQQLIDRHFAIWNNTDAVEREKAFAAVYSSDFFVADYDGLNAGADRVNAAISKVQSQHPGFIFTPAAVEWNHGIARVTWGYGPKDNPYLVRGEDIFTVSEGTLSSARVFLNK</sequence>
<proteinExistence type="predicted"/>
<dbReference type="Proteomes" id="UP000193558">
    <property type="component" value="Unassembled WGS sequence"/>
</dbReference>
<protein>
    <submittedName>
        <fullName evidence="1">4-hydroxythreonine-4-phosphate dehydrogenase</fullName>
    </submittedName>
</protein>
<reference evidence="1 2" key="1">
    <citation type="journal article" date="2017" name="Antonie Van Leeuwenhoek">
        <title>Phylogenomic resolution of the bacterial genus Pantoea and its relationship with Erwinia and Tatumella.</title>
        <authorList>
            <person name="Palmer M."/>
            <person name="Steenkamp E.T."/>
            <person name="Coetzee M.P."/>
            <person name="Chan W.Y."/>
            <person name="van Zyl E."/>
            <person name="De Maayer P."/>
            <person name="Coutinho T.A."/>
            <person name="Blom J."/>
            <person name="Smits T.H."/>
            <person name="Duffy B."/>
            <person name="Venter S.N."/>
        </authorList>
    </citation>
    <scope>NUCLEOTIDE SEQUENCE [LARGE SCALE GENOMIC DNA]</scope>
    <source>
        <strain evidence="1 2">LMG 26275</strain>
    </source>
</reference>
<dbReference type="Gene3D" id="3.10.450.50">
    <property type="match status" value="1"/>
</dbReference>
<comment type="caution">
    <text evidence="1">The sequence shown here is derived from an EMBL/GenBank/DDBJ whole genome shotgun (WGS) entry which is preliminary data.</text>
</comment>
<dbReference type="SUPFAM" id="SSF54427">
    <property type="entry name" value="NTF2-like"/>
    <property type="match status" value="1"/>
</dbReference>
<accession>A0A1X1D6L9</accession>